<comment type="caution">
    <text evidence="1">The sequence shown here is derived from an EMBL/GenBank/DDBJ whole genome shotgun (WGS) entry which is preliminary data.</text>
</comment>
<accession>A0A6B3NEX1</accession>
<organism evidence="1">
    <name type="scientific">Symploca sp. SIO1C4</name>
    <dbReference type="NCBI Taxonomy" id="2607765"/>
    <lineage>
        <taxon>Bacteria</taxon>
        <taxon>Bacillati</taxon>
        <taxon>Cyanobacteriota</taxon>
        <taxon>Cyanophyceae</taxon>
        <taxon>Coleofasciculales</taxon>
        <taxon>Coleofasciculaceae</taxon>
        <taxon>Symploca</taxon>
    </lineage>
</organism>
<evidence type="ECO:0000313" key="1">
    <source>
        <dbReference type="EMBL" id="NER27718.1"/>
    </source>
</evidence>
<dbReference type="EMBL" id="JAAHFQ010000127">
    <property type="protein sequence ID" value="NER27718.1"/>
    <property type="molecule type" value="Genomic_DNA"/>
</dbReference>
<sequence>MTEAFQAYYATQVKSFLLTGGVTEQRVDNDNGVAYYFTTFTIPTGFGNLNFRVIDLSDALAPYTKLGYSFTVQRVDVDSLKLLFQHNLAGFPDDKAVVSVMAVPAAGN</sequence>
<dbReference type="AlphaFoldDB" id="A0A6B3NEX1"/>
<reference evidence="1" key="1">
    <citation type="submission" date="2019-11" db="EMBL/GenBank/DDBJ databases">
        <title>Genomic insights into an expanded diversity of filamentous marine cyanobacteria reveals the extraordinary biosynthetic potential of Moorea and Okeania.</title>
        <authorList>
            <person name="Ferreira Leao T."/>
            <person name="Wang M."/>
            <person name="Moss N."/>
            <person name="Da Silva R."/>
            <person name="Sanders J."/>
            <person name="Nurk S."/>
            <person name="Gurevich A."/>
            <person name="Humphrey G."/>
            <person name="Reher R."/>
            <person name="Zhu Q."/>
            <person name="Belda-Ferre P."/>
            <person name="Glukhov E."/>
            <person name="Rex R."/>
            <person name="Dorrestein P.C."/>
            <person name="Knight R."/>
            <person name="Pevzner P."/>
            <person name="Gerwick W.H."/>
            <person name="Gerwick L."/>
        </authorList>
    </citation>
    <scope>NUCLEOTIDE SEQUENCE</scope>
    <source>
        <strain evidence="1">SIO1C4</strain>
    </source>
</reference>
<gene>
    <name evidence="1" type="ORF">F6J89_08810</name>
</gene>
<protein>
    <submittedName>
        <fullName evidence="1">Uncharacterized protein</fullName>
    </submittedName>
</protein>
<name>A0A6B3NEX1_9CYAN</name>
<proteinExistence type="predicted"/>